<keyword evidence="2" id="KW-1185">Reference proteome</keyword>
<dbReference type="Proteomes" id="UP000324222">
    <property type="component" value="Unassembled WGS sequence"/>
</dbReference>
<sequence>MTACLALESGRLVSFASESVSGLSLNVASMGLSALPASSLPLSQVSRGASPSRMESPESLLKERLLFGLANCMDFQWKFVTLRVGLL</sequence>
<evidence type="ECO:0000313" key="1">
    <source>
        <dbReference type="EMBL" id="MPC46170.1"/>
    </source>
</evidence>
<accession>A0A5B7FEY6</accession>
<dbReference type="AlphaFoldDB" id="A0A5B7FEY6"/>
<name>A0A5B7FEY6_PORTR</name>
<dbReference type="EMBL" id="VSRR010007077">
    <property type="protein sequence ID" value="MPC46170.1"/>
    <property type="molecule type" value="Genomic_DNA"/>
</dbReference>
<organism evidence="1 2">
    <name type="scientific">Portunus trituberculatus</name>
    <name type="common">Swimming crab</name>
    <name type="synonym">Neptunus trituberculatus</name>
    <dbReference type="NCBI Taxonomy" id="210409"/>
    <lineage>
        <taxon>Eukaryota</taxon>
        <taxon>Metazoa</taxon>
        <taxon>Ecdysozoa</taxon>
        <taxon>Arthropoda</taxon>
        <taxon>Crustacea</taxon>
        <taxon>Multicrustacea</taxon>
        <taxon>Malacostraca</taxon>
        <taxon>Eumalacostraca</taxon>
        <taxon>Eucarida</taxon>
        <taxon>Decapoda</taxon>
        <taxon>Pleocyemata</taxon>
        <taxon>Brachyura</taxon>
        <taxon>Eubrachyura</taxon>
        <taxon>Portunoidea</taxon>
        <taxon>Portunidae</taxon>
        <taxon>Portuninae</taxon>
        <taxon>Portunus</taxon>
    </lineage>
</organism>
<proteinExistence type="predicted"/>
<reference evidence="1 2" key="1">
    <citation type="submission" date="2019-05" db="EMBL/GenBank/DDBJ databases">
        <title>Another draft genome of Portunus trituberculatus and its Hox gene families provides insights of decapod evolution.</title>
        <authorList>
            <person name="Jeong J.-H."/>
            <person name="Song I."/>
            <person name="Kim S."/>
            <person name="Choi T."/>
            <person name="Kim D."/>
            <person name="Ryu S."/>
            <person name="Kim W."/>
        </authorList>
    </citation>
    <scope>NUCLEOTIDE SEQUENCE [LARGE SCALE GENOMIC DNA]</scope>
    <source>
        <tissue evidence="1">Muscle</tissue>
    </source>
</reference>
<comment type="caution">
    <text evidence="1">The sequence shown here is derived from an EMBL/GenBank/DDBJ whole genome shotgun (WGS) entry which is preliminary data.</text>
</comment>
<protein>
    <submittedName>
        <fullName evidence="1">Uncharacterized protein</fullName>
    </submittedName>
</protein>
<gene>
    <name evidence="1" type="ORF">E2C01_039880</name>
</gene>
<evidence type="ECO:0000313" key="2">
    <source>
        <dbReference type="Proteomes" id="UP000324222"/>
    </source>
</evidence>